<reference evidence="2 3" key="1">
    <citation type="submission" date="2015-11" db="EMBL/GenBank/DDBJ databases">
        <title>Genomes and virulence difference between two physiological races of Phytophthora nicotianae.</title>
        <authorList>
            <person name="Liu H."/>
            <person name="Ma X."/>
            <person name="Yu H."/>
            <person name="Fang D."/>
            <person name="Li Y."/>
            <person name="Wang X."/>
            <person name="Wang W."/>
            <person name="Dong Y."/>
            <person name="Xiao B."/>
        </authorList>
    </citation>
    <scope>NUCLEOTIDE SEQUENCE [LARGE SCALE GENOMIC DNA]</scope>
    <source>
        <strain evidence="3">race 0</strain>
    </source>
</reference>
<dbReference type="EMBL" id="LNFO01005699">
    <property type="protein sequence ID" value="KUF76870.1"/>
    <property type="molecule type" value="Genomic_DNA"/>
</dbReference>
<dbReference type="Proteomes" id="UP000052943">
    <property type="component" value="Unassembled WGS sequence"/>
</dbReference>
<keyword evidence="1" id="KW-1133">Transmembrane helix</keyword>
<feature type="transmembrane region" description="Helical" evidence="1">
    <location>
        <begin position="142"/>
        <end position="163"/>
    </location>
</feature>
<dbReference type="AlphaFoldDB" id="A0A0W8BYQ6"/>
<evidence type="ECO:0000313" key="2">
    <source>
        <dbReference type="EMBL" id="KUF76870.1"/>
    </source>
</evidence>
<keyword evidence="1" id="KW-0472">Membrane</keyword>
<feature type="transmembrane region" description="Helical" evidence="1">
    <location>
        <begin position="7"/>
        <end position="25"/>
    </location>
</feature>
<keyword evidence="1" id="KW-0812">Transmembrane</keyword>
<gene>
    <name evidence="2" type="ORF">AM587_10002839</name>
</gene>
<comment type="caution">
    <text evidence="2">The sequence shown here is derived from an EMBL/GenBank/DDBJ whole genome shotgun (WGS) entry which is preliminary data.</text>
</comment>
<protein>
    <submittedName>
        <fullName evidence="2">Uncharacterized protein</fullName>
    </submittedName>
</protein>
<dbReference type="OrthoDB" id="158002at2759"/>
<feature type="transmembrane region" description="Helical" evidence="1">
    <location>
        <begin position="70"/>
        <end position="90"/>
    </location>
</feature>
<evidence type="ECO:0000256" key="1">
    <source>
        <dbReference type="SAM" id="Phobius"/>
    </source>
</evidence>
<organism evidence="2 3">
    <name type="scientific">Phytophthora nicotianae</name>
    <name type="common">Potato buckeye rot agent</name>
    <name type="synonym">Phytophthora parasitica</name>
    <dbReference type="NCBI Taxonomy" id="4792"/>
    <lineage>
        <taxon>Eukaryota</taxon>
        <taxon>Sar</taxon>
        <taxon>Stramenopiles</taxon>
        <taxon>Oomycota</taxon>
        <taxon>Peronosporomycetes</taxon>
        <taxon>Peronosporales</taxon>
        <taxon>Peronosporaceae</taxon>
        <taxon>Phytophthora</taxon>
    </lineage>
</organism>
<name>A0A0W8BYQ6_PHYNI</name>
<evidence type="ECO:0000313" key="3">
    <source>
        <dbReference type="Proteomes" id="UP000052943"/>
    </source>
</evidence>
<accession>A0A0W8BYQ6</accession>
<proteinExistence type="predicted"/>
<sequence length="180" mass="20125">MTFESHLFASALGALVPSFMLILQMEKQWARELPPQCSGVLDSAFWLLPDAIFPHLECLGVVGRALYVDFYAFDLILFPLIYSTALLGVLRRLWPDRQLVWTLPVLAASCDVVENVSILKLLRLFPERWETLENVVSVITRTKWVTVLSAIAFVVAGVLKLMAGRADTTSTKSGKGEQEK</sequence>